<dbReference type="PANTHER" id="PTHR36512:SF3">
    <property type="entry name" value="BLR5678 PROTEIN"/>
    <property type="match status" value="1"/>
</dbReference>
<dbReference type="CDD" id="cd02253">
    <property type="entry name" value="DmpA"/>
    <property type="match status" value="1"/>
</dbReference>
<dbReference type="Gene3D" id="3.60.70.12">
    <property type="entry name" value="L-amino peptidase D-ALA esterase/amidase"/>
    <property type="match status" value="1"/>
</dbReference>
<dbReference type="Proteomes" id="UP000481327">
    <property type="component" value="Unassembled WGS sequence"/>
</dbReference>
<feature type="signal peptide" evidence="2">
    <location>
        <begin position="1"/>
        <end position="20"/>
    </location>
</feature>
<dbReference type="Pfam" id="PF03576">
    <property type="entry name" value="Peptidase_S58"/>
    <property type="match status" value="1"/>
</dbReference>
<dbReference type="InterPro" id="IPR016117">
    <property type="entry name" value="ArgJ-like_dom_sf"/>
</dbReference>
<organism evidence="3 4">
    <name type="scientific">Sandarakinorhabdus fusca</name>
    <dbReference type="NCBI Taxonomy" id="1439888"/>
    <lineage>
        <taxon>Bacteria</taxon>
        <taxon>Pseudomonadati</taxon>
        <taxon>Pseudomonadota</taxon>
        <taxon>Alphaproteobacteria</taxon>
        <taxon>Sphingomonadales</taxon>
        <taxon>Sphingosinicellaceae</taxon>
        <taxon>Sandarakinorhabdus</taxon>
    </lineage>
</organism>
<keyword evidence="2" id="KW-0732">Signal</keyword>
<name>A0A7C9KMG0_9SPHN</name>
<keyword evidence="4" id="KW-1185">Reference proteome</keyword>
<gene>
    <name evidence="3" type="ORF">F3168_06795</name>
</gene>
<dbReference type="InterPro" id="IPR005321">
    <property type="entry name" value="Peptidase_S58_DmpA"/>
</dbReference>
<accession>A0A7C9KMG0</accession>
<comment type="caution">
    <text evidence="3">The sequence shown here is derived from an EMBL/GenBank/DDBJ whole genome shotgun (WGS) entry which is preliminary data.</text>
</comment>
<dbReference type="PANTHER" id="PTHR36512">
    <property type="entry name" value="D-AMINOPEPTIDASE"/>
    <property type="match status" value="1"/>
</dbReference>
<evidence type="ECO:0000256" key="2">
    <source>
        <dbReference type="SAM" id="SignalP"/>
    </source>
</evidence>
<feature type="chain" id="PRO_5029018888" evidence="2">
    <location>
        <begin position="21"/>
        <end position="378"/>
    </location>
</feature>
<evidence type="ECO:0000313" key="3">
    <source>
        <dbReference type="EMBL" id="MQT16964.1"/>
    </source>
</evidence>
<dbReference type="GO" id="GO:0004177">
    <property type="term" value="F:aminopeptidase activity"/>
    <property type="evidence" value="ECO:0007669"/>
    <property type="project" value="TreeGrafter"/>
</dbReference>
<reference evidence="3 4" key="1">
    <citation type="submission" date="2019-09" db="EMBL/GenBank/DDBJ databases">
        <title>Polymorphobacter sp. isolated from a lake in China.</title>
        <authorList>
            <person name="Liu Z."/>
        </authorList>
    </citation>
    <scope>NUCLEOTIDE SEQUENCE [LARGE SCALE GENOMIC DNA]</scope>
    <source>
        <strain evidence="3 4">D40P</strain>
    </source>
</reference>
<protein>
    <submittedName>
        <fullName evidence="3">S58 family peptidase</fullName>
    </submittedName>
</protein>
<comment type="similarity">
    <text evidence="1">Belongs to the peptidase S58 family.</text>
</comment>
<sequence length="378" mass="38877">MAKQFLSSVFLLTITATAAAEPPRVRARVVGVAPGMLQPGPRNAITDVAGVAVGHVTRIEGADVRTGVTAILPHAGNLFQDKVPAGVAVANGFGKLTGTTQITELGEIETPIILTNTLSVPQAADALIGWTLAQPGNENVASVNPVVGETNDSRLNNIRRRVITSKDVLAAISAASTGAVTEGAVGAGTGTVAFGWKGGIGTSSRVVPGTHGEYRVGVIVQSNYGGSLRVLGTEVGDALRPAGAPAKTRPSSADGSIMIIVATDAPLSDRNLKRLAERSFAGLARTGSAFSNGSGDYAIAFSTALSVRRTPQRRAAASATEDVPNDRMSDLFVAAADATEEAIYNSLFMATPMTGRDSNGDAVVVEAVPIEMVRRRLP</sequence>
<dbReference type="EMBL" id="WIOL01000002">
    <property type="protein sequence ID" value="MQT16964.1"/>
    <property type="molecule type" value="Genomic_DNA"/>
</dbReference>
<proteinExistence type="inferred from homology"/>
<evidence type="ECO:0000313" key="4">
    <source>
        <dbReference type="Proteomes" id="UP000481327"/>
    </source>
</evidence>
<dbReference type="AlphaFoldDB" id="A0A7C9KMG0"/>
<dbReference type="SUPFAM" id="SSF56266">
    <property type="entry name" value="DmpA/ArgJ-like"/>
    <property type="match status" value="1"/>
</dbReference>
<dbReference type="OrthoDB" id="9770388at2"/>
<dbReference type="RefSeq" id="WP_152577395.1">
    <property type="nucleotide sequence ID" value="NZ_JAATJI010000001.1"/>
</dbReference>
<evidence type="ECO:0000256" key="1">
    <source>
        <dbReference type="ARBA" id="ARBA00007068"/>
    </source>
</evidence>